<dbReference type="Pfam" id="PF02321">
    <property type="entry name" value="OEP"/>
    <property type="match status" value="1"/>
</dbReference>
<name>A0A9Q3V408_9FLAO</name>
<evidence type="ECO:0000313" key="10">
    <source>
        <dbReference type="Proteomes" id="UP001108025"/>
    </source>
</evidence>
<evidence type="ECO:0000256" key="4">
    <source>
        <dbReference type="ARBA" id="ARBA00022452"/>
    </source>
</evidence>
<evidence type="ECO:0000256" key="8">
    <source>
        <dbReference type="SAM" id="SignalP"/>
    </source>
</evidence>
<keyword evidence="6" id="KW-0472">Membrane</keyword>
<dbReference type="GO" id="GO:0015288">
    <property type="term" value="F:porin activity"/>
    <property type="evidence" value="ECO:0007669"/>
    <property type="project" value="TreeGrafter"/>
</dbReference>
<dbReference type="AlphaFoldDB" id="A0A9Q3V408"/>
<sequence>MRKSIMIITAMLLGISSYAQQRLTLMHSKSLALENNGKTKNSALEIDAARETKSEVYTKYFPKISASATGMQAIDPLLKMQIQGGNLPVYDGNPANLPTANQFAYMPGTELGLFNQVGLGYLNVLQPVYAGGKIKNGNKLADLNLTVKEKQQKVVQNEILLKTEREYWQIVALEEKQKSLDNYVKFLDTLYRQVSTAYQNGVIIRNDLLKVTIKQSELKVNQTQLTNGKKLALMQLCQTIGIPYDPTIRVENELDNFSDPQTYFVSNENVMSTRAEYQLLENSVEASHLLTKIAKSEYMPTLGVGLSGYYMNQFEKGQNGAFNGMLYATVSIPISDWWGGKHKLNEMEIRENITINTLNDSKGLLNLQMEKAWTDLKETDEKITLIQETLEQANENLRVNQDSYRNGLIQLSDLLEARALKSDTEDKLTEAKTTYKTAVTNYLQVTGR</sequence>
<accession>A0A9Q3V408</accession>
<dbReference type="GO" id="GO:0015562">
    <property type="term" value="F:efflux transmembrane transporter activity"/>
    <property type="evidence" value="ECO:0007669"/>
    <property type="project" value="InterPro"/>
</dbReference>
<comment type="subcellular location">
    <subcellularLocation>
        <location evidence="1">Cell outer membrane</location>
    </subcellularLocation>
</comment>
<keyword evidence="4" id="KW-1134">Transmembrane beta strand</keyword>
<keyword evidence="7" id="KW-0998">Cell outer membrane</keyword>
<keyword evidence="5" id="KW-0812">Transmembrane</keyword>
<proteinExistence type="inferred from homology"/>
<evidence type="ECO:0000256" key="7">
    <source>
        <dbReference type="ARBA" id="ARBA00023237"/>
    </source>
</evidence>
<dbReference type="GO" id="GO:1990281">
    <property type="term" value="C:efflux pump complex"/>
    <property type="evidence" value="ECO:0007669"/>
    <property type="project" value="TreeGrafter"/>
</dbReference>
<dbReference type="EMBL" id="JAJNAY010000001">
    <property type="protein sequence ID" value="MCD1117586.1"/>
    <property type="molecule type" value="Genomic_DNA"/>
</dbReference>
<evidence type="ECO:0000256" key="2">
    <source>
        <dbReference type="ARBA" id="ARBA00007613"/>
    </source>
</evidence>
<dbReference type="Gene3D" id="1.20.1600.10">
    <property type="entry name" value="Outer membrane efflux proteins (OEP)"/>
    <property type="match status" value="1"/>
</dbReference>
<dbReference type="InterPro" id="IPR003423">
    <property type="entry name" value="OMP_efflux"/>
</dbReference>
<dbReference type="InterPro" id="IPR051906">
    <property type="entry name" value="TolC-like"/>
</dbReference>
<protein>
    <submittedName>
        <fullName evidence="9">TolC family protein</fullName>
    </submittedName>
</protein>
<evidence type="ECO:0000256" key="6">
    <source>
        <dbReference type="ARBA" id="ARBA00023136"/>
    </source>
</evidence>
<evidence type="ECO:0000313" key="9">
    <source>
        <dbReference type="EMBL" id="MCD1117586.1"/>
    </source>
</evidence>
<gene>
    <name evidence="9" type="ORF">LO744_12025</name>
</gene>
<comment type="caution">
    <text evidence="9">The sequence shown here is derived from an EMBL/GenBank/DDBJ whole genome shotgun (WGS) entry which is preliminary data.</text>
</comment>
<keyword evidence="8" id="KW-0732">Signal</keyword>
<dbReference type="SUPFAM" id="SSF56954">
    <property type="entry name" value="Outer membrane efflux proteins (OEP)"/>
    <property type="match status" value="1"/>
</dbReference>
<feature type="chain" id="PRO_5040291975" evidence="8">
    <location>
        <begin position="22"/>
        <end position="448"/>
    </location>
</feature>
<dbReference type="Proteomes" id="UP001108025">
    <property type="component" value="Unassembled WGS sequence"/>
</dbReference>
<dbReference type="PANTHER" id="PTHR30026:SF20">
    <property type="entry name" value="OUTER MEMBRANE PROTEIN TOLC"/>
    <property type="match status" value="1"/>
</dbReference>
<keyword evidence="10" id="KW-1185">Reference proteome</keyword>
<dbReference type="GO" id="GO:0009279">
    <property type="term" value="C:cell outer membrane"/>
    <property type="evidence" value="ECO:0007669"/>
    <property type="project" value="UniProtKB-SubCell"/>
</dbReference>
<organism evidence="9 10">
    <name type="scientific">Chryseobacterium turcicum</name>
    <dbReference type="NCBI Taxonomy" id="2898076"/>
    <lineage>
        <taxon>Bacteria</taxon>
        <taxon>Pseudomonadati</taxon>
        <taxon>Bacteroidota</taxon>
        <taxon>Flavobacteriia</taxon>
        <taxon>Flavobacteriales</taxon>
        <taxon>Weeksellaceae</taxon>
        <taxon>Chryseobacterium group</taxon>
        <taxon>Chryseobacterium</taxon>
    </lineage>
</organism>
<keyword evidence="3" id="KW-0813">Transport</keyword>
<evidence type="ECO:0000256" key="1">
    <source>
        <dbReference type="ARBA" id="ARBA00004442"/>
    </source>
</evidence>
<dbReference type="PANTHER" id="PTHR30026">
    <property type="entry name" value="OUTER MEMBRANE PROTEIN TOLC"/>
    <property type="match status" value="1"/>
</dbReference>
<evidence type="ECO:0000256" key="5">
    <source>
        <dbReference type="ARBA" id="ARBA00022692"/>
    </source>
</evidence>
<evidence type="ECO:0000256" key="3">
    <source>
        <dbReference type="ARBA" id="ARBA00022448"/>
    </source>
</evidence>
<reference evidence="9" key="1">
    <citation type="submission" date="2021-11" db="EMBL/GenBank/DDBJ databases">
        <title>Description of novel Chryseobacterium species.</title>
        <authorList>
            <person name="Saticioglu I.B."/>
            <person name="Ay H."/>
            <person name="Altun S."/>
            <person name="Duman M."/>
        </authorList>
    </citation>
    <scope>NUCLEOTIDE SEQUENCE</scope>
    <source>
        <strain evidence="9">C-17</strain>
    </source>
</reference>
<dbReference type="RefSeq" id="WP_230669580.1">
    <property type="nucleotide sequence ID" value="NZ_JAJNAY010000001.1"/>
</dbReference>
<feature type="signal peptide" evidence="8">
    <location>
        <begin position="1"/>
        <end position="21"/>
    </location>
</feature>
<comment type="similarity">
    <text evidence="2">Belongs to the outer membrane factor (OMF) (TC 1.B.17) family.</text>
</comment>